<feature type="region of interest" description="Disordered" evidence="1">
    <location>
        <begin position="259"/>
        <end position="296"/>
    </location>
</feature>
<keyword evidence="4" id="KW-1185">Reference proteome</keyword>
<dbReference type="PANTHER" id="PTHR15503:SF22">
    <property type="entry name" value="TRANSPOSON TY3-I GAG POLYPROTEIN"/>
    <property type="match status" value="1"/>
</dbReference>
<accession>A0A1B5Z900</accession>
<evidence type="ECO:0000256" key="1">
    <source>
        <dbReference type="SAM" id="MobiDB-lite"/>
    </source>
</evidence>
<dbReference type="AlphaFoldDB" id="A0A1B5Z900"/>
<evidence type="ECO:0000313" key="3">
    <source>
        <dbReference type="EMBL" id="GAU10615.1"/>
    </source>
</evidence>
<proteinExistence type="predicted"/>
<feature type="compositionally biased region" description="Polar residues" evidence="1">
    <location>
        <begin position="259"/>
        <end position="279"/>
    </location>
</feature>
<feature type="non-terminal residue" evidence="3">
    <location>
        <position position="602"/>
    </location>
</feature>
<sequence>MADNTHMKEIYAELKKNTEAIETVSTTLTGQIDRLELGGNAQLLRMKEIQRSNETQFAKLNANIAQLLQRFSPGQSSSHGGRNSGNDQPQSSFQVRYVKLDFPRFDGKNVMDWIFKDEQFFDYYATPDSERLLIALVHLDHDVVPWYQMIQKTNPFLTWSALTRALELDFGPSAYDCPRATLFKLQQSGSVNDYYMQFTSLVNRVDGLSLDAILDCFISGLQDEINRDVKAMEPRNLSKAVPLAKLFEEKYTANKTKISSTPAKNYTPSSFNSKTQTTIPKIDNSPKSTLPPLLPTPAVKPFNIKNQNIKRISPAEIQLRREKNLCYFCVENFSPAHKCPNRQVMLLQLANEDDSQSDTTLVTDEELILEEDTQNLSFNAMRGSHGVGTIRFTRQIGSIQVKILVDGGSSDNFIQTRIAQVLKLPIEPAPNLKVLVGNGQILSAEGFIQQLPLHIQGQEVKVHVYLLHISGADVILGSTWLATLGPHVADYATLSLEFFQNGKFITLQGEGQVEVTPAQLHHFRRLHHTDAIEECFAIQWSKEDVPEDVLPELPINIDPEMAILLHTYAAVFQIPTTLPPQREQDHAISLQKDLGPIKVRPY</sequence>
<feature type="domain" description="Retrotransposon gag" evidence="2">
    <location>
        <begin position="135"/>
        <end position="222"/>
    </location>
</feature>
<dbReference type="OrthoDB" id="1428943at2759"/>
<comment type="caution">
    <text evidence="3">The sequence shown here is derived from an EMBL/GenBank/DDBJ whole genome shotgun (WGS) entry which is preliminary data.</text>
</comment>
<reference evidence="4" key="1">
    <citation type="journal article" date="2017" name="Front. Plant Sci.">
        <title>Climate Clever Clovers: New Paradigm to Reduce the Environmental Footprint of Ruminants by Breeding Low Methanogenic Forages Utilizing Haplotype Variation.</title>
        <authorList>
            <person name="Kaur P."/>
            <person name="Appels R."/>
            <person name="Bayer P.E."/>
            <person name="Keeble-Gagnere G."/>
            <person name="Wang J."/>
            <person name="Hirakawa H."/>
            <person name="Shirasawa K."/>
            <person name="Vercoe P."/>
            <person name="Stefanova K."/>
            <person name="Durmic Z."/>
            <person name="Nichols P."/>
            <person name="Revell C."/>
            <person name="Isobe S.N."/>
            <person name="Edwards D."/>
            <person name="Erskine W."/>
        </authorList>
    </citation>
    <scope>NUCLEOTIDE SEQUENCE [LARGE SCALE GENOMIC DNA]</scope>
    <source>
        <strain evidence="4">cv. Daliak</strain>
    </source>
</reference>
<dbReference type="Pfam" id="PF08284">
    <property type="entry name" value="RVP_2"/>
    <property type="match status" value="1"/>
</dbReference>
<dbReference type="InterPro" id="IPR021109">
    <property type="entry name" value="Peptidase_aspartic_dom_sf"/>
</dbReference>
<dbReference type="CDD" id="cd00303">
    <property type="entry name" value="retropepsin_like"/>
    <property type="match status" value="1"/>
</dbReference>
<name>A0A1B5Z900_TRISU</name>
<dbReference type="Pfam" id="PF03732">
    <property type="entry name" value="Retrotrans_gag"/>
    <property type="match status" value="1"/>
</dbReference>
<evidence type="ECO:0000259" key="2">
    <source>
        <dbReference type="Pfam" id="PF03732"/>
    </source>
</evidence>
<gene>
    <name evidence="3" type="ORF">TSUD_418280</name>
</gene>
<dbReference type="SUPFAM" id="SSF50630">
    <property type="entry name" value="Acid proteases"/>
    <property type="match status" value="1"/>
</dbReference>
<protein>
    <recommendedName>
        <fullName evidence="2">Retrotransposon gag domain-containing protein</fullName>
    </recommendedName>
</protein>
<dbReference type="EMBL" id="BCLP01042312">
    <property type="protein sequence ID" value="GAU10615.1"/>
    <property type="molecule type" value="Genomic_DNA"/>
</dbReference>
<dbReference type="Proteomes" id="UP000242715">
    <property type="component" value="Unassembled WGS sequence"/>
</dbReference>
<dbReference type="InterPro" id="IPR005162">
    <property type="entry name" value="Retrotrans_gag_dom"/>
</dbReference>
<dbReference type="InterPro" id="IPR032567">
    <property type="entry name" value="RTL1-rel"/>
</dbReference>
<evidence type="ECO:0000313" key="4">
    <source>
        <dbReference type="Proteomes" id="UP000242715"/>
    </source>
</evidence>
<organism evidence="3 4">
    <name type="scientific">Trifolium subterraneum</name>
    <name type="common">Subterranean clover</name>
    <dbReference type="NCBI Taxonomy" id="3900"/>
    <lineage>
        <taxon>Eukaryota</taxon>
        <taxon>Viridiplantae</taxon>
        <taxon>Streptophyta</taxon>
        <taxon>Embryophyta</taxon>
        <taxon>Tracheophyta</taxon>
        <taxon>Spermatophyta</taxon>
        <taxon>Magnoliopsida</taxon>
        <taxon>eudicotyledons</taxon>
        <taxon>Gunneridae</taxon>
        <taxon>Pentapetalae</taxon>
        <taxon>rosids</taxon>
        <taxon>fabids</taxon>
        <taxon>Fabales</taxon>
        <taxon>Fabaceae</taxon>
        <taxon>Papilionoideae</taxon>
        <taxon>50 kb inversion clade</taxon>
        <taxon>NPAAA clade</taxon>
        <taxon>Hologalegina</taxon>
        <taxon>IRL clade</taxon>
        <taxon>Trifolieae</taxon>
        <taxon>Trifolium</taxon>
    </lineage>
</organism>
<dbReference type="PANTHER" id="PTHR15503">
    <property type="entry name" value="LDOC1 RELATED"/>
    <property type="match status" value="1"/>
</dbReference>
<dbReference type="Gene3D" id="2.40.70.10">
    <property type="entry name" value="Acid Proteases"/>
    <property type="match status" value="1"/>
</dbReference>